<dbReference type="AlphaFoldDB" id="A0A1G2SHW1"/>
<accession>A0A1G2SHW1</accession>
<gene>
    <name evidence="1" type="ORF">A2937_00370</name>
</gene>
<reference evidence="1 2" key="1">
    <citation type="journal article" date="2016" name="Nat. Commun.">
        <title>Thousands of microbial genomes shed light on interconnected biogeochemical processes in an aquifer system.</title>
        <authorList>
            <person name="Anantharaman K."/>
            <person name="Brown C.T."/>
            <person name="Hug L.A."/>
            <person name="Sharon I."/>
            <person name="Castelle C.J."/>
            <person name="Probst A.J."/>
            <person name="Thomas B.C."/>
            <person name="Singh A."/>
            <person name="Wilkins M.J."/>
            <person name="Karaoz U."/>
            <person name="Brodie E.L."/>
            <person name="Williams K.H."/>
            <person name="Hubbard S.S."/>
            <person name="Banfield J.F."/>
        </authorList>
    </citation>
    <scope>NUCLEOTIDE SEQUENCE [LARGE SCALE GENOMIC DNA]</scope>
</reference>
<evidence type="ECO:0000313" key="2">
    <source>
        <dbReference type="Proteomes" id="UP000177987"/>
    </source>
</evidence>
<comment type="caution">
    <text evidence="1">The sequence shown here is derived from an EMBL/GenBank/DDBJ whole genome shotgun (WGS) entry which is preliminary data.</text>
</comment>
<protein>
    <submittedName>
        <fullName evidence="1">Uncharacterized protein</fullName>
    </submittedName>
</protein>
<proteinExistence type="predicted"/>
<name>A0A1G2SHW1_9BACT</name>
<sequence>MNNPFTIQKILLLPLIVVSFFSFDISKAQAQVPSIFVPVYSAIEHGTSATDALWQDVTENGISMLAYQAGQIALNQLTQNTISWIRGGFNGSPSFAIDTNEIFLGLADMQAAGLAREIRGLATCDFSPTFKDDLANMLELSTRRDAPSKFGVQASCPFPSNINASVFYTAGLNTFEQNGGWEAMEASLNDSGNRFGLNVISGQELAARKSEAKNIQEQKLGWSNGFMDLVDTSDCTFPNGQADFNSIDWSNDPQGKAIMERSFCKTTTPGKIIEGQLSDTLGTDLDRLGFADDLNKIIGALIQQLTQEAVNGIF</sequence>
<dbReference type="Proteomes" id="UP000177987">
    <property type="component" value="Unassembled WGS sequence"/>
</dbReference>
<dbReference type="STRING" id="1802727.A2937_00370"/>
<organism evidence="1 2">
    <name type="scientific">Candidatus Yonathbacteria bacterium RIFCSPLOWO2_01_FULL_47_33b</name>
    <dbReference type="NCBI Taxonomy" id="1802727"/>
    <lineage>
        <taxon>Bacteria</taxon>
        <taxon>Candidatus Yonathiibacteriota</taxon>
    </lineage>
</organism>
<evidence type="ECO:0000313" key="1">
    <source>
        <dbReference type="EMBL" id="OHA84239.1"/>
    </source>
</evidence>
<dbReference type="EMBL" id="MHUW01000004">
    <property type="protein sequence ID" value="OHA84239.1"/>
    <property type="molecule type" value="Genomic_DNA"/>
</dbReference>